<gene>
    <name evidence="2" type="ORF">AUEXF2481DRAFT_8483</name>
</gene>
<dbReference type="InParanoid" id="A0A074YX12"/>
<dbReference type="RefSeq" id="XP_013339895.1">
    <property type="nucleotide sequence ID" value="XM_013484441.1"/>
</dbReference>
<evidence type="ECO:0000313" key="2">
    <source>
        <dbReference type="EMBL" id="KEQ91411.1"/>
    </source>
</evidence>
<proteinExistence type="predicted"/>
<accession>A0A074YX12</accession>
<dbReference type="AlphaFoldDB" id="A0A074YX12"/>
<reference evidence="2 3" key="1">
    <citation type="journal article" date="2014" name="BMC Genomics">
        <title>Genome sequencing of four Aureobasidium pullulans varieties: biotechnological potential, stress tolerance, and description of new species.</title>
        <authorList>
            <person name="Gostin Ar C."/>
            <person name="Ohm R.A."/>
            <person name="Kogej T."/>
            <person name="Sonjak S."/>
            <person name="Turk M."/>
            <person name="Zajc J."/>
            <person name="Zalar P."/>
            <person name="Grube M."/>
            <person name="Sun H."/>
            <person name="Han J."/>
            <person name="Sharma A."/>
            <person name="Chiniquy J."/>
            <person name="Ngan C.Y."/>
            <person name="Lipzen A."/>
            <person name="Barry K."/>
            <person name="Grigoriev I.V."/>
            <person name="Gunde-Cimerman N."/>
        </authorList>
    </citation>
    <scope>NUCLEOTIDE SEQUENCE [LARGE SCALE GENOMIC DNA]</scope>
    <source>
        <strain evidence="2 3">EXF-2481</strain>
    </source>
</reference>
<evidence type="ECO:0000313" key="3">
    <source>
        <dbReference type="Proteomes" id="UP000030641"/>
    </source>
</evidence>
<dbReference type="HOGENOM" id="CLU_1510291_0_0_1"/>
<keyword evidence="3" id="KW-1185">Reference proteome</keyword>
<dbReference type="OrthoDB" id="3896361at2759"/>
<dbReference type="GeneID" id="25371829"/>
<dbReference type="Proteomes" id="UP000030641">
    <property type="component" value="Unassembled WGS sequence"/>
</dbReference>
<name>A0A074YX12_AURSE</name>
<protein>
    <submittedName>
        <fullName evidence="2">Uncharacterized protein</fullName>
    </submittedName>
</protein>
<organism evidence="2 3">
    <name type="scientific">Aureobasidium subglaciale (strain EXF-2481)</name>
    <name type="common">Aureobasidium pullulans var. subglaciale</name>
    <dbReference type="NCBI Taxonomy" id="1043005"/>
    <lineage>
        <taxon>Eukaryota</taxon>
        <taxon>Fungi</taxon>
        <taxon>Dikarya</taxon>
        <taxon>Ascomycota</taxon>
        <taxon>Pezizomycotina</taxon>
        <taxon>Dothideomycetes</taxon>
        <taxon>Dothideomycetidae</taxon>
        <taxon>Dothideales</taxon>
        <taxon>Saccotheciaceae</taxon>
        <taxon>Aureobasidium</taxon>
    </lineage>
</organism>
<feature type="region of interest" description="Disordered" evidence="1">
    <location>
        <begin position="1"/>
        <end position="24"/>
    </location>
</feature>
<dbReference type="EMBL" id="KL584778">
    <property type="protein sequence ID" value="KEQ91411.1"/>
    <property type="molecule type" value="Genomic_DNA"/>
</dbReference>
<sequence length="174" mass="19534">MSKRSESDASTDESNKRPRLDINEQIKRAGILATQLRDAATSSGEDTKASVASEIASDELICIFESVQEKTAGTSRIVDSLIAAQIKAKIRDMWKLLRRANGGTQPLGVEIEEHLTSDWSGFFWDEIFRFVKERMKNATSEDRATQIKNLVRIAVRERLLEGVGKKFDGITQNF</sequence>
<evidence type="ECO:0000256" key="1">
    <source>
        <dbReference type="SAM" id="MobiDB-lite"/>
    </source>
</evidence>